<dbReference type="InterPro" id="IPR025736">
    <property type="entry name" value="PucR_C-HTH_dom"/>
</dbReference>
<evidence type="ECO:0000259" key="1">
    <source>
        <dbReference type="Pfam" id="PF13556"/>
    </source>
</evidence>
<dbReference type="PANTHER" id="PTHR33744">
    <property type="entry name" value="CARBOHYDRATE DIACID REGULATOR"/>
    <property type="match status" value="1"/>
</dbReference>
<comment type="caution">
    <text evidence="2">The sequence shown here is derived from an EMBL/GenBank/DDBJ whole genome shotgun (WGS) entry which is preliminary data.</text>
</comment>
<name>A0A3M8X9J6_9ACTN</name>
<keyword evidence="3" id="KW-1185">Reference proteome</keyword>
<gene>
    <name evidence="2" type="ORF">EEJ42_00555</name>
</gene>
<dbReference type="Proteomes" id="UP000275401">
    <property type="component" value="Unassembled WGS sequence"/>
</dbReference>
<dbReference type="EMBL" id="RIBZ01000015">
    <property type="protein sequence ID" value="RNG38837.1"/>
    <property type="molecule type" value="Genomic_DNA"/>
</dbReference>
<dbReference type="PANTHER" id="PTHR33744:SF1">
    <property type="entry name" value="DNA-BINDING TRANSCRIPTIONAL ACTIVATOR ADER"/>
    <property type="match status" value="1"/>
</dbReference>
<evidence type="ECO:0000313" key="2">
    <source>
        <dbReference type="EMBL" id="RNG38837.1"/>
    </source>
</evidence>
<feature type="domain" description="PucR C-terminal helix-turn-helix" evidence="1">
    <location>
        <begin position="560"/>
        <end position="601"/>
    </location>
</feature>
<dbReference type="InterPro" id="IPR042070">
    <property type="entry name" value="PucR_C-HTH_sf"/>
</dbReference>
<dbReference type="RefSeq" id="WP_123098067.1">
    <property type="nucleotide sequence ID" value="NZ_RIBZ01000015.1"/>
</dbReference>
<accession>A0A3M8X9J6</accession>
<dbReference type="InterPro" id="IPR051448">
    <property type="entry name" value="CdaR-like_regulators"/>
</dbReference>
<sequence length="646" mass="69409">MLTLGTICGEPDFSLRFAGEHRPADRTVDSVRIVPGTTWSGDALGDVGDALVVIRLPGGSTGQDGHAALERLLRTLARQRAAGLAFAVDRHGPQATPVAVRSWAARLGVPLLTTTRSLEAWHQLIPRLHAYRHRYAEWHADQLTALLNRLPARLADAGPDATQRIADWLAAALDAEVLVSDEQRGVLAASPETASGALAPLLARRTVTPRLPAAPADDALHTRFLPLGSTGPGGGAVLSVGSRRPFDDIAAELMHHAARVLSLIDQAGRQDRAVASAEQGVRLGALQLLMVGDELAAQRVMVGLAPGLLATEHIRVYVVDCGAADREPAARHGETALGGRAMLVRCPAYNHLIVVDPLHDPDPDDGPLSVRSALRQVVAGQPDHRVGGSRVHKLGNVADAYAEALTALVTARQLPDRMALSEERAGLVELLDPDTARRWAATVLHPLLTLPTGRRDRLLRTLDLGLEVQHKAAGRVLGIHRNTVAHRIRQGFDLLGLDRNRVLDKVMVSMALKIVITYGHDETSAEPAADFAAMVSAPEVRVWAESFLKPLKSDRRDLPRTLRAWLENDTQVERTAAALNLSPVTVRGHLRAAAPLIQRDLVVDGDGQEVLEELEEGEQVLGGVRALAFALHVSTGRPELPSARQS</sequence>
<evidence type="ECO:0000313" key="3">
    <source>
        <dbReference type="Proteomes" id="UP000275401"/>
    </source>
</evidence>
<dbReference type="Pfam" id="PF13556">
    <property type="entry name" value="HTH_30"/>
    <property type="match status" value="2"/>
</dbReference>
<organism evidence="2 3">
    <name type="scientific">Streptomyces botrytidirepellens</name>
    <dbReference type="NCBI Taxonomy" id="2486417"/>
    <lineage>
        <taxon>Bacteria</taxon>
        <taxon>Bacillati</taxon>
        <taxon>Actinomycetota</taxon>
        <taxon>Actinomycetes</taxon>
        <taxon>Kitasatosporales</taxon>
        <taxon>Streptomycetaceae</taxon>
        <taxon>Streptomyces</taxon>
    </lineage>
</organism>
<reference evidence="2 3" key="1">
    <citation type="submission" date="2018-11" db="EMBL/GenBank/DDBJ databases">
        <title>The Potential of Streptomyces as Biocontrol Agents against the Tomato grey mould, Botrytis cinerea (Gray mold) Frontiers in Microbiology.</title>
        <authorList>
            <person name="Li D."/>
        </authorList>
    </citation>
    <scope>NUCLEOTIDE SEQUENCE [LARGE SCALE GENOMIC DNA]</scope>
    <source>
        <strain evidence="2 3">NEAU-LD23</strain>
    </source>
</reference>
<dbReference type="Gene3D" id="1.10.10.2840">
    <property type="entry name" value="PucR C-terminal helix-turn-helix domain"/>
    <property type="match status" value="2"/>
</dbReference>
<protein>
    <submittedName>
        <fullName evidence="2">PucR family transcriptional regulator</fullName>
    </submittedName>
</protein>
<dbReference type="AlphaFoldDB" id="A0A3M8X9J6"/>
<feature type="domain" description="PucR C-terminal helix-turn-helix" evidence="1">
    <location>
        <begin position="458"/>
        <end position="514"/>
    </location>
</feature>
<proteinExistence type="predicted"/>